<reference evidence="2" key="1">
    <citation type="submission" date="2016-09" db="EMBL/GenBank/DDBJ databases">
        <title>Identification and Expression Profile Analysis of Odorant-binding Proteins Genes in Galeruca daurica.</title>
        <authorList>
            <person name="Li L."/>
            <person name="Pang B."/>
        </authorList>
    </citation>
    <scope>NUCLEOTIDE SEQUENCE</scope>
</reference>
<keyword evidence="1" id="KW-0732">Signal</keyword>
<dbReference type="InterPro" id="IPR006170">
    <property type="entry name" value="PBP/GOBP"/>
</dbReference>
<evidence type="ECO:0000313" key="2">
    <source>
        <dbReference type="EMBL" id="AQY18971.1"/>
    </source>
</evidence>
<dbReference type="InterPro" id="IPR036728">
    <property type="entry name" value="PBP_GOBP_sf"/>
</dbReference>
<protein>
    <submittedName>
        <fullName evidence="2">Odorant-binding protein</fullName>
    </submittedName>
</protein>
<proteinExistence type="evidence at transcript level"/>
<sequence>MVKFVVYIVVAVLIACVCCTTLEYKPAKMAECLSEVGVTEDDIKEIPSNDKNKIACFWKCIMEKTGVVSADGVVHPDKVEIAFPEVAPKLPAAVLNEFKTCLGTVGNINSCEDVQKIRSCLKND</sequence>
<dbReference type="GO" id="GO:0005549">
    <property type="term" value="F:odorant binding"/>
    <property type="evidence" value="ECO:0007669"/>
    <property type="project" value="InterPro"/>
</dbReference>
<accession>A0A1U9W4Z6</accession>
<dbReference type="Pfam" id="PF01395">
    <property type="entry name" value="PBP_GOBP"/>
    <property type="match status" value="1"/>
</dbReference>
<name>A0A1U9W4Z6_9CUCU</name>
<feature type="chain" id="PRO_5012866436" evidence="1">
    <location>
        <begin position="20"/>
        <end position="124"/>
    </location>
</feature>
<organism evidence="2">
    <name type="scientific">Galeruca daurica</name>
    <dbReference type="NCBI Taxonomy" id="1651263"/>
    <lineage>
        <taxon>Eukaryota</taxon>
        <taxon>Metazoa</taxon>
        <taxon>Ecdysozoa</taxon>
        <taxon>Arthropoda</taxon>
        <taxon>Hexapoda</taxon>
        <taxon>Insecta</taxon>
        <taxon>Pterygota</taxon>
        <taxon>Neoptera</taxon>
        <taxon>Endopterygota</taxon>
        <taxon>Coleoptera</taxon>
        <taxon>Polyphaga</taxon>
        <taxon>Cucujiformia</taxon>
        <taxon>Chrysomeloidea</taxon>
        <taxon>Chrysomelidae</taxon>
        <taxon>Galerucinae</taxon>
        <taxon>Galerucites</taxon>
        <taxon>Galeruca</taxon>
    </lineage>
</organism>
<dbReference type="SUPFAM" id="SSF47565">
    <property type="entry name" value="Insect pheromone/odorant-binding proteins"/>
    <property type="match status" value="1"/>
</dbReference>
<dbReference type="Gene3D" id="1.10.238.20">
    <property type="entry name" value="Pheromone/general odorant binding protein domain"/>
    <property type="match status" value="1"/>
</dbReference>
<dbReference type="AlphaFoldDB" id="A0A1U9W4Z6"/>
<dbReference type="EMBL" id="KX900459">
    <property type="protein sequence ID" value="AQY18971.1"/>
    <property type="molecule type" value="mRNA"/>
</dbReference>
<dbReference type="PROSITE" id="PS51257">
    <property type="entry name" value="PROKAR_LIPOPROTEIN"/>
    <property type="match status" value="1"/>
</dbReference>
<dbReference type="CDD" id="cd23992">
    <property type="entry name" value="PBP_GOBP"/>
    <property type="match status" value="1"/>
</dbReference>
<gene>
    <name evidence="2" type="primary">OBP7</name>
</gene>
<evidence type="ECO:0000256" key="1">
    <source>
        <dbReference type="SAM" id="SignalP"/>
    </source>
</evidence>
<feature type="signal peptide" evidence="1">
    <location>
        <begin position="1"/>
        <end position="19"/>
    </location>
</feature>